<dbReference type="Pfam" id="PF00535">
    <property type="entry name" value="Glycos_transf_2"/>
    <property type="match status" value="1"/>
</dbReference>
<protein>
    <submittedName>
        <fullName evidence="4">Gt1</fullName>
    </submittedName>
</protein>
<dbReference type="PANTHER" id="PTHR22916:SF51">
    <property type="entry name" value="GLYCOSYLTRANSFERASE EPSH-RELATED"/>
    <property type="match status" value="1"/>
</dbReference>
<dbReference type="AlphaFoldDB" id="A0A385JLW9"/>
<keyword evidence="2" id="KW-0808">Transferase</keyword>
<evidence type="ECO:0000256" key="2">
    <source>
        <dbReference type="ARBA" id="ARBA00022679"/>
    </source>
</evidence>
<dbReference type="InterPro" id="IPR029044">
    <property type="entry name" value="Nucleotide-diphossugar_trans"/>
</dbReference>
<sequence length="291" mass="34315">MKNQTSVSIIIPAYNAEKWIERCIKSCINQTYKNIEIIIINDGSQDNTDELCQYYVSMDNRIIYKNIDNVGVSNARKLGLDISNSSYVLFLDSDDYINNDCIEILLSYKDYDLIIGQANYVNNHNEILSNTKYEIKKNIISSYLRGKLPTSLWPILFKKKILDEEYLVSNLKVSEDFIILSRIITKTKKIKVINDKVYNQVRHNLSTTANLTNEKFRDHYNAHKLVEEIFTSKLNERYKKDIDIFQLNHLYNLIVIFSPYIKLHEKTINTRNFFLKKHLNKKEIIINTLFF</sequence>
<dbReference type="InterPro" id="IPR001173">
    <property type="entry name" value="Glyco_trans_2-like"/>
</dbReference>
<keyword evidence="1" id="KW-0328">Glycosyltransferase</keyword>
<proteinExistence type="predicted"/>
<reference evidence="4" key="1">
    <citation type="journal article" date="2017" name="PLoS ONE">
        <title>Genetic diversity of the O antigens of Proteus species and the development of a suspension array for molecular serotyping.</title>
        <authorList>
            <person name="Yu X."/>
            <person name="Torzewska A."/>
            <person name="Zhang X."/>
            <person name="Yin Z."/>
            <person name="Drzewiecka D."/>
            <person name="Cao H."/>
            <person name="Liu B."/>
            <person name="Knirel Y.A."/>
            <person name="Rozalski A."/>
            <person name="Wang L."/>
        </authorList>
    </citation>
    <scope>NUCLEOTIDE SEQUENCE</scope>
    <source>
        <strain evidence="4">2-Prk5/57</strain>
    </source>
</reference>
<name>A0A385JLW9_PROVU</name>
<evidence type="ECO:0000313" key="4">
    <source>
        <dbReference type="EMBL" id="AXY99334.1"/>
    </source>
</evidence>
<evidence type="ECO:0000259" key="3">
    <source>
        <dbReference type="Pfam" id="PF00535"/>
    </source>
</evidence>
<dbReference type="GO" id="GO:0016758">
    <property type="term" value="F:hexosyltransferase activity"/>
    <property type="evidence" value="ECO:0007669"/>
    <property type="project" value="UniProtKB-ARBA"/>
</dbReference>
<accession>A0A385JLW9</accession>
<dbReference type="Gene3D" id="3.90.550.10">
    <property type="entry name" value="Spore Coat Polysaccharide Biosynthesis Protein SpsA, Chain A"/>
    <property type="match status" value="1"/>
</dbReference>
<organism evidence="4">
    <name type="scientific">Proteus vulgaris</name>
    <dbReference type="NCBI Taxonomy" id="585"/>
    <lineage>
        <taxon>Bacteria</taxon>
        <taxon>Pseudomonadati</taxon>
        <taxon>Pseudomonadota</taxon>
        <taxon>Gammaproteobacteria</taxon>
        <taxon>Enterobacterales</taxon>
        <taxon>Morganellaceae</taxon>
        <taxon>Proteus</taxon>
    </lineage>
</organism>
<evidence type="ECO:0000256" key="1">
    <source>
        <dbReference type="ARBA" id="ARBA00022676"/>
    </source>
</evidence>
<dbReference type="EMBL" id="KY710686">
    <property type="protein sequence ID" value="AXY99334.1"/>
    <property type="molecule type" value="Genomic_DNA"/>
</dbReference>
<dbReference type="PANTHER" id="PTHR22916">
    <property type="entry name" value="GLYCOSYLTRANSFERASE"/>
    <property type="match status" value="1"/>
</dbReference>
<feature type="domain" description="Glycosyltransferase 2-like" evidence="3">
    <location>
        <begin position="8"/>
        <end position="126"/>
    </location>
</feature>
<dbReference type="CDD" id="cd00761">
    <property type="entry name" value="Glyco_tranf_GTA_type"/>
    <property type="match status" value="1"/>
</dbReference>
<dbReference type="SUPFAM" id="SSF53448">
    <property type="entry name" value="Nucleotide-diphospho-sugar transferases"/>
    <property type="match status" value="1"/>
</dbReference>